<feature type="compositionally biased region" description="Pro residues" evidence="1">
    <location>
        <begin position="139"/>
        <end position="150"/>
    </location>
</feature>
<name>A0A9N7TNW6_PLEPL</name>
<evidence type="ECO:0000313" key="2">
    <source>
        <dbReference type="EMBL" id="CAB1415469.1"/>
    </source>
</evidence>
<feature type="compositionally biased region" description="Polar residues" evidence="1">
    <location>
        <begin position="1"/>
        <end position="15"/>
    </location>
</feature>
<protein>
    <submittedName>
        <fullName evidence="2">Uncharacterized protein</fullName>
    </submittedName>
</protein>
<comment type="caution">
    <text evidence="2">The sequence shown here is derived from an EMBL/GenBank/DDBJ whole genome shotgun (WGS) entry which is preliminary data.</text>
</comment>
<feature type="compositionally biased region" description="Pro residues" evidence="1">
    <location>
        <begin position="49"/>
        <end position="84"/>
    </location>
</feature>
<feature type="compositionally biased region" description="Pro residues" evidence="1">
    <location>
        <begin position="23"/>
        <end position="41"/>
    </location>
</feature>
<accession>A0A9N7TNW6</accession>
<keyword evidence="3" id="KW-1185">Reference proteome</keyword>
<organism evidence="2 3">
    <name type="scientific">Pleuronectes platessa</name>
    <name type="common">European plaice</name>
    <dbReference type="NCBI Taxonomy" id="8262"/>
    <lineage>
        <taxon>Eukaryota</taxon>
        <taxon>Metazoa</taxon>
        <taxon>Chordata</taxon>
        <taxon>Craniata</taxon>
        <taxon>Vertebrata</taxon>
        <taxon>Euteleostomi</taxon>
        <taxon>Actinopterygii</taxon>
        <taxon>Neopterygii</taxon>
        <taxon>Teleostei</taxon>
        <taxon>Neoteleostei</taxon>
        <taxon>Acanthomorphata</taxon>
        <taxon>Carangaria</taxon>
        <taxon>Pleuronectiformes</taxon>
        <taxon>Pleuronectoidei</taxon>
        <taxon>Pleuronectidae</taxon>
        <taxon>Pleuronectes</taxon>
    </lineage>
</organism>
<evidence type="ECO:0000256" key="1">
    <source>
        <dbReference type="SAM" id="MobiDB-lite"/>
    </source>
</evidence>
<proteinExistence type="predicted"/>
<evidence type="ECO:0000313" key="3">
    <source>
        <dbReference type="Proteomes" id="UP001153269"/>
    </source>
</evidence>
<feature type="region of interest" description="Disordered" evidence="1">
    <location>
        <begin position="128"/>
        <end position="155"/>
    </location>
</feature>
<feature type="compositionally biased region" description="Low complexity" evidence="1">
    <location>
        <begin position="89"/>
        <end position="108"/>
    </location>
</feature>
<reference evidence="2" key="1">
    <citation type="submission" date="2020-03" db="EMBL/GenBank/DDBJ databases">
        <authorList>
            <person name="Weist P."/>
        </authorList>
    </citation>
    <scope>NUCLEOTIDE SEQUENCE</scope>
</reference>
<dbReference type="EMBL" id="CADEAL010000158">
    <property type="protein sequence ID" value="CAB1415469.1"/>
    <property type="molecule type" value="Genomic_DNA"/>
</dbReference>
<gene>
    <name evidence="2" type="ORF">PLEPLA_LOCUS3185</name>
</gene>
<feature type="region of interest" description="Disordered" evidence="1">
    <location>
        <begin position="1"/>
        <end position="116"/>
    </location>
</feature>
<sequence>MQQTQYNVNPNQDTVQQQLDDGQPPPYDGQPPPETVQPPPETVQQPPDTVQPPPDTVQPPPDTVQPPPDTVQPPPDTVQPPPRQEPPRRAAAPRHSAAAPRNSAAAPRTCSRPRQCSATRHCAAATRHCASSRPHHDGQPPPETVQPPPDTVQQNPYDIDFIEETELAQNGVPSLQLSDSVDSEETTRRKFVTELVMHVIKKSQMKDAGDPLMVSYTKRLVQEILKGLEEVSLEDLCSKSVAKAVYSKLHSKLGKNLRYLLLLPDPGVIKAMAKCFQLQILKRIAKPCFWKCSRECVLKVLSGVMGNVLLRRCTAISTVSEGDGVEPRCKPLKYAHEKEIDLDAYFEKLDYFLRYAINCK</sequence>
<dbReference type="AlphaFoldDB" id="A0A9N7TNW6"/>
<dbReference type="Proteomes" id="UP001153269">
    <property type="component" value="Unassembled WGS sequence"/>
</dbReference>